<evidence type="ECO:0000256" key="1">
    <source>
        <dbReference type="SAM" id="Phobius"/>
    </source>
</evidence>
<dbReference type="AlphaFoldDB" id="A0A0D2P699"/>
<keyword evidence="1" id="KW-1133">Transmembrane helix</keyword>
<accession>A0A0D2P699</accession>
<evidence type="ECO:0000313" key="3">
    <source>
        <dbReference type="Proteomes" id="UP000054270"/>
    </source>
</evidence>
<proteinExistence type="predicted"/>
<name>A0A0D2P699_HYPSF</name>
<keyword evidence="3" id="KW-1185">Reference proteome</keyword>
<feature type="transmembrane region" description="Helical" evidence="1">
    <location>
        <begin position="74"/>
        <end position="98"/>
    </location>
</feature>
<reference evidence="3" key="1">
    <citation type="submission" date="2014-04" db="EMBL/GenBank/DDBJ databases">
        <title>Evolutionary Origins and Diversification of the Mycorrhizal Mutualists.</title>
        <authorList>
            <consortium name="DOE Joint Genome Institute"/>
            <consortium name="Mycorrhizal Genomics Consortium"/>
            <person name="Kohler A."/>
            <person name="Kuo A."/>
            <person name="Nagy L.G."/>
            <person name="Floudas D."/>
            <person name="Copeland A."/>
            <person name="Barry K.W."/>
            <person name="Cichocki N."/>
            <person name="Veneault-Fourrey C."/>
            <person name="LaButti K."/>
            <person name="Lindquist E.A."/>
            <person name="Lipzen A."/>
            <person name="Lundell T."/>
            <person name="Morin E."/>
            <person name="Murat C."/>
            <person name="Riley R."/>
            <person name="Ohm R."/>
            <person name="Sun H."/>
            <person name="Tunlid A."/>
            <person name="Henrissat B."/>
            <person name="Grigoriev I.V."/>
            <person name="Hibbett D.S."/>
            <person name="Martin F."/>
        </authorList>
    </citation>
    <scope>NUCLEOTIDE SEQUENCE [LARGE SCALE GENOMIC DNA]</scope>
    <source>
        <strain evidence="3">FD-334 SS-4</strain>
    </source>
</reference>
<keyword evidence="1" id="KW-0812">Transmembrane</keyword>
<protein>
    <submittedName>
        <fullName evidence="2">Uncharacterized protein</fullName>
    </submittedName>
</protein>
<evidence type="ECO:0000313" key="2">
    <source>
        <dbReference type="EMBL" id="KJA24166.1"/>
    </source>
</evidence>
<organism evidence="2 3">
    <name type="scientific">Hypholoma sublateritium (strain FD-334 SS-4)</name>
    <dbReference type="NCBI Taxonomy" id="945553"/>
    <lineage>
        <taxon>Eukaryota</taxon>
        <taxon>Fungi</taxon>
        <taxon>Dikarya</taxon>
        <taxon>Basidiomycota</taxon>
        <taxon>Agaricomycotina</taxon>
        <taxon>Agaricomycetes</taxon>
        <taxon>Agaricomycetidae</taxon>
        <taxon>Agaricales</taxon>
        <taxon>Agaricineae</taxon>
        <taxon>Strophariaceae</taxon>
        <taxon>Hypholoma</taxon>
    </lineage>
</organism>
<dbReference type="EMBL" id="KN817538">
    <property type="protein sequence ID" value="KJA24166.1"/>
    <property type="molecule type" value="Genomic_DNA"/>
</dbReference>
<sequence>MSDPGNNSVSGNGNPRGPPNVDLRALVNALMRQVQAEFALTYGGAISQQLLRQIASIVRANLAPLSALLTTAGLAMLLPSLAVVIVNAVGFTSGGVFFGGRVGVREPRGGYSVALLRRADRGPLLVPPGIRSDGGNCGARGVGAGWYIAGNRSRPLWLVAVQEMAAGQGRGK</sequence>
<gene>
    <name evidence="2" type="ORF">HYPSUDRAFT_38938</name>
</gene>
<dbReference type="Proteomes" id="UP000054270">
    <property type="component" value="Unassembled WGS sequence"/>
</dbReference>
<keyword evidence="1" id="KW-0472">Membrane</keyword>